<dbReference type="Proteomes" id="UP000663873">
    <property type="component" value="Unassembled WGS sequence"/>
</dbReference>
<dbReference type="InterPro" id="IPR023299">
    <property type="entry name" value="ATPase_P-typ_cyto_dom_N"/>
</dbReference>
<feature type="non-terminal residue" evidence="1">
    <location>
        <position position="79"/>
    </location>
</feature>
<protein>
    <submittedName>
        <fullName evidence="1">Uncharacterized protein</fullName>
    </submittedName>
</protein>
<dbReference type="GO" id="GO:0000166">
    <property type="term" value="F:nucleotide binding"/>
    <property type="evidence" value="ECO:0007669"/>
    <property type="project" value="InterPro"/>
</dbReference>
<organism evidence="1 2">
    <name type="scientific">Rotaria socialis</name>
    <dbReference type="NCBI Taxonomy" id="392032"/>
    <lineage>
        <taxon>Eukaryota</taxon>
        <taxon>Metazoa</taxon>
        <taxon>Spiralia</taxon>
        <taxon>Gnathifera</taxon>
        <taxon>Rotifera</taxon>
        <taxon>Eurotatoria</taxon>
        <taxon>Bdelloidea</taxon>
        <taxon>Philodinida</taxon>
        <taxon>Philodinidae</taxon>
        <taxon>Rotaria</taxon>
    </lineage>
</organism>
<accession>A0A821SLD9</accession>
<keyword evidence="2" id="KW-1185">Reference proteome</keyword>
<name>A0A821SLD9_9BILA</name>
<feature type="non-terminal residue" evidence="1">
    <location>
        <position position="1"/>
    </location>
</feature>
<gene>
    <name evidence="1" type="ORF">UJA718_LOCUS43699</name>
</gene>
<evidence type="ECO:0000313" key="1">
    <source>
        <dbReference type="EMBL" id="CAF4856451.1"/>
    </source>
</evidence>
<evidence type="ECO:0000313" key="2">
    <source>
        <dbReference type="Proteomes" id="UP000663873"/>
    </source>
</evidence>
<dbReference type="SUPFAM" id="SSF81660">
    <property type="entry name" value="Metal cation-transporting ATPase, ATP-binding domain N"/>
    <property type="match status" value="1"/>
</dbReference>
<comment type="caution">
    <text evidence="1">The sequence shown here is derived from an EMBL/GenBank/DDBJ whole genome shotgun (WGS) entry which is preliminary data.</text>
</comment>
<dbReference type="AlphaFoldDB" id="A0A821SLD9"/>
<reference evidence="1" key="1">
    <citation type="submission" date="2021-02" db="EMBL/GenBank/DDBJ databases">
        <authorList>
            <person name="Nowell W R."/>
        </authorList>
    </citation>
    <scope>NUCLEOTIDE SEQUENCE</scope>
</reference>
<dbReference type="EMBL" id="CAJOBP010062582">
    <property type="protein sequence ID" value="CAF4856451.1"/>
    <property type="molecule type" value="Genomic_DNA"/>
</dbReference>
<proteinExistence type="predicted"/>
<dbReference type="Gene3D" id="3.40.1110.10">
    <property type="entry name" value="Calcium-transporting ATPase, cytoplasmic domain N"/>
    <property type="match status" value="1"/>
</dbReference>
<sequence length="79" mass="9338">FLVIQECMQMSGWQTLMRTAILCSQAEYFIDQHQANRNAPLAEWDGDAREIAIIKYAEYAELDIAAIRQLYPRRDIRRF</sequence>